<accession>A0A813JPS5</accession>
<dbReference type="AlphaFoldDB" id="A0A813JPS5"/>
<comment type="caution">
    <text evidence="1">The sequence shown here is derived from an EMBL/GenBank/DDBJ whole genome shotgun (WGS) entry which is preliminary data.</text>
</comment>
<sequence length="405" mass="43255">MSFASYARWATCRNAHCSSWARNLNMKLRMHRGLASSPILRLAAEPRPLEGFVEQRSAVAGLTNRLCAGEDLDENSGGVAAAQAIAAILDGIANLDTTMSCRLSEMLDLSAPSSAKCSGSTAAVFALARFAALEAAHEKGAFKSFVGEAQSRANLLGIGGSASSSSTAIPSDGTRCEGCGTAFGMLTRRQRCGSCDRSLCGSCLGSSLAVVGISCLCGSTCPQCRVLGERSGEFEKCRRLMEDGVSVTLGLPKKGGLFGAAADRRKLPVWLTLKCCGQVAELSWGSLEQRAGRPAEEGHFSVSEVLAVRNTGILLELSIKGQMQATTLDFGTPAERDAWSRYIDLALEVLTPECERGDRDVARADHRRGEIEERRCLNEDRKKKLQENLGMRFTAEAMLSRGSKG</sequence>
<reference evidence="1" key="1">
    <citation type="submission" date="2021-02" db="EMBL/GenBank/DDBJ databases">
        <authorList>
            <person name="Dougan E. K."/>
            <person name="Rhodes N."/>
            <person name="Thang M."/>
            <person name="Chan C."/>
        </authorList>
    </citation>
    <scope>NUCLEOTIDE SEQUENCE</scope>
</reference>
<gene>
    <name evidence="1" type="ORF">PGLA2088_LOCUS21758</name>
</gene>
<dbReference type="SUPFAM" id="SSF57903">
    <property type="entry name" value="FYVE/PHD zinc finger"/>
    <property type="match status" value="1"/>
</dbReference>
<evidence type="ECO:0000313" key="2">
    <source>
        <dbReference type="Proteomes" id="UP000626109"/>
    </source>
</evidence>
<name>A0A813JPS5_POLGL</name>
<protein>
    <recommendedName>
        <fullName evidence="3">FYVE-type domain-containing protein</fullName>
    </recommendedName>
</protein>
<organism evidence="1 2">
    <name type="scientific">Polarella glacialis</name>
    <name type="common">Dinoflagellate</name>
    <dbReference type="NCBI Taxonomy" id="89957"/>
    <lineage>
        <taxon>Eukaryota</taxon>
        <taxon>Sar</taxon>
        <taxon>Alveolata</taxon>
        <taxon>Dinophyceae</taxon>
        <taxon>Suessiales</taxon>
        <taxon>Suessiaceae</taxon>
        <taxon>Polarella</taxon>
    </lineage>
</organism>
<evidence type="ECO:0008006" key="3">
    <source>
        <dbReference type="Google" id="ProtNLM"/>
    </source>
</evidence>
<dbReference type="EMBL" id="CAJNNW010025828">
    <property type="protein sequence ID" value="CAE8680166.1"/>
    <property type="molecule type" value="Genomic_DNA"/>
</dbReference>
<dbReference type="InterPro" id="IPR011011">
    <property type="entry name" value="Znf_FYVE_PHD"/>
</dbReference>
<dbReference type="Proteomes" id="UP000626109">
    <property type="component" value="Unassembled WGS sequence"/>
</dbReference>
<evidence type="ECO:0000313" key="1">
    <source>
        <dbReference type="EMBL" id="CAE8680166.1"/>
    </source>
</evidence>
<proteinExistence type="predicted"/>